<dbReference type="AlphaFoldDB" id="A0A841KLC0"/>
<feature type="DNA-binding region" description="H-T-H motif" evidence="4">
    <location>
        <begin position="31"/>
        <end position="50"/>
    </location>
</feature>
<evidence type="ECO:0000256" key="3">
    <source>
        <dbReference type="ARBA" id="ARBA00023163"/>
    </source>
</evidence>
<dbReference type="PROSITE" id="PS50977">
    <property type="entry name" value="HTH_TETR_2"/>
    <property type="match status" value="1"/>
</dbReference>
<dbReference type="PRINTS" id="PR00455">
    <property type="entry name" value="HTHTETR"/>
</dbReference>
<evidence type="ECO:0000313" key="6">
    <source>
        <dbReference type="EMBL" id="MBB6214203.1"/>
    </source>
</evidence>
<dbReference type="Proteomes" id="UP000579281">
    <property type="component" value="Unassembled WGS sequence"/>
</dbReference>
<dbReference type="InterPro" id="IPR001647">
    <property type="entry name" value="HTH_TetR"/>
</dbReference>
<proteinExistence type="predicted"/>
<accession>A0A841KLC0</accession>
<dbReference type="FunFam" id="1.10.10.60:FF:000141">
    <property type="entry name" value="TetR family transcriptional regulator"/>
    <property type="match status" value="1"/>
</dbReference>
<name>A0A841KLC0_9FIRM</name>
<keyword evidence="2 4" id="KW-0238">DNA-binding</keyword>
<dbReference type="RefSeq" id="WP_184307384.1">
    <property type="nucleotide sequence ID" value="NZ_JACHEN010000001.1"/>
</dbReference>
<organism evidence="6 7">
    <name type="scientific">Anaerosolibacter carboniphilus</name>
    <dbReference type="NCBI Taxonomy" id="1417629"/>
    <lineage>
        <taxon>Bacteria</taxon>
        <taxon>Bacillati</taxon>
        <taxon>Bacillota</taxon>
        <taxon>Clostridia</taxon>
        <taxon>Peptostreptococcales</taxon>
        <taxon>Thermotaleaceae</taxon>
        <taxon>Anaerosolibacter</taxon>
    </lineage>
</organism>
<evidence type="ECO:0000313" key="7">
    <source>
        <dbReference type="Proteomes" id="UP000579281"/>
    </source>
</evidence>
<keyword evidence="3" id="KW-0804">Transcription</keyword>
<keyword evidence="7" id="KW-1185">Reference proteome</keyword>
<dbReference type="PANTHER" id="PTHR30328">
    <property type="entry name" value="TRANSCRIPTIONAL REPRESSOR"/>
    <property type="match status" value="1"/>
</dbReference>
<dbReference type="InterPro" id="IPR050109">
    <property type="entry name" value="HTH-type_TetR-like_transc_reg"/>
</dbReference>
<evidence type="ECO:0000259" key="5">
    <source>
        <dbReference type="PROSITE" id="PS50977"/>
    </source>
</evidence>
<reference evidence="6 7" key="1">
    <citation type="submission" date="2020-08" db="EMBL/GenBank/DDBJ databases">
        <title>Genomic Encyclopedia of Type Strains, Phase IV (KMG-IV): sequencing the most valuable type-strain genomes for metagenomic binning, comparative biology and taxonomic classification.</title>
        <authorList>
            <person name="Goeker M."/>
        </authorList>
    </citation>
    <scope>NUCLEOTIDE SEQUENCE [LARGE SCALE GENOMIC DNA]</scope>
    <source>
        <strain evidence="6 7">DSM 103526</strain>
    </source>
</reference>
<dbReference type="Pfam" id="PF00440">
    <property type="entry name" value="TetR_N"/>
    <property type="match status" value="1"/>
</dbReference>
<protein>
    <submittedName>
        <fullName evidence="6">AcrR family transcriptional regulator</fullName>
    </submittedName>
</protein>
<dbReference type="PANTHER" id="PTHR30328:SF54">
    <property type="entry name" value="HTH-TYPE TRANSCRIPTIONAL REPRESSOR SCO4008"/>
    <property type="match status" value="1"/>
</dbReference>
<dbReference type="InterPro" id="IPR009057">
    <property type="entry name" value="Homeodomain-like_sf"/>
</dbReference>
<comment type="caution">
    <text evidence="6">The sequence shown here is derived from an EMBL/GenBank/DDBJ whole genome shotgun (WGS) entry which is preliminary data.</text>
</comment>
<evidence type="ECO:0000256" key="2">
    <source>
        <dbReference type="ARBA" id="ARBA00023125"/>
    </source>
</evidence>
<evidence type="ECO:0000256" key="4">
    <source>
        <dbReference type="PROSITE-ProRule" id="PRU00335"/>
    </source>
</evidence>
<gene>
    <name evidence="6" type="ORF">HNQ80_000272</name>
</gene>
<dbReference type="SUPFAM" id="SSF46689">
    <property type="entry name" value="Homeodomain-like"/>
    <property type="match status" value="1"/>
</dbReference>
<dbReference type="GO" id="GO:0045892">
    <property type="term" value="P:negative regulation of DNA-templated transcription"/>
    <property type="evidence" value="ECO:0007669"/>
    <property type="project" value="UniProtKB-ARBA"/>
</dbReference>
<feature type="domain" description="HTH tetR-type" evidence="5">
    <location>
        <begin position="8"/>
        <end position="68"/>
    </location>
</feature>
<keyword evidence="1" id="KW-0805">Transcription regulation</keyword>
<sequence length="210" mass="24396">MSMKPNNQDSKQRILDAALDVFYEVGFEGARVDDIAKRAQVNKALIYYYFKSKEELLTELININIDEMLLMKSQVLESNDTFNISAYKEASNKMIDMLKHKKKILSILLGEILKNSNNEKISKGFEFFFPIMEDSIERMRAIGVDQARVDEGIIAGFFFGMMPVITYITIGEKWADCYGFDKSYLEDKFTGFLNDFFIENFIQFLKKEQP</sequence>
<dbReference type="Gene3D" id="1.10.357.10">
    <property type="entry name" value="Tetracycline Repressor, domain 2"/>
    <property type="match status" value="1"/>
</dbReference>
<dbReference type="GO" id="GO:0003677">
    <property type="term" value="F:DNA binding"/>
    <property type="evidence" value="ECO:0007669"/>
    <property type="project" value="UniProtKB-UniRule"/>
</dbReference>
<dbReference type="EMBL" id="JACHEN010000001">
    <property type="protein sequence ID" value="MBB6214203.1"/>
    <property type="molecule type" value="Genomic_DNA"/>
</dbReference>
<evidence type="ECO:0000256" key="1">
    <source>
        <dbReference type="ARBA" id="ARBA00023015"/>
    </source>
</evidence>